<evidence type="ECO:0000256" key="4">
    <source>
        <dbReference type="ARBA" id="ARBA00023136"/>
    </source>
</evidence>
<protein>
    <recommendedName>
        <fullName evidence="5">Flagellar protein</fullName>
    </recommendedName>
</protein>
<keyword evidence="8" id="KW-0966">Cell projection</keyword>
<keyword evidence="1 5" id="KW-1003">Cell membrane</keyword>
<evidence type="ECO:0000256" key="7">
    <source>
        <dbReference type="SAM" id="SignalP"/>
    </source>
</evidence>
<evidence type="ECO:0000256" key="5">
    <source>
        <dbReference type="RuleBase" id="RU362064"/>
    </source>
</evidence>
<keyword evidence="2 5" id="KW-0812">Transmembrane</keyword>
<organism evidence="8 9">
    <name type="scientific">Peribacillus saganii</name>
    <dbReference type="NCBI Taxonomy" id="2303992"/>
    <lineage>
        <taxon>Bacteria</taxon>
        <taxon>Bacillati</taxon>
        <taxon>Bacillota</taxon>
        <taxon>Bacilli</taxon>
        <taxon>Bacillales</taxon>
        <taxon>Bacillaceae</taxon>
        <taxon>Peribacillus</taxon>
    </lineage>
</organism>
<reference evidence="8 9" key="1">
    <citation type="submission" date="2018-08" db="EMBL/GenBank/DDBJ databases">
        <title>Bacillus chawlae sp. nov., Bacillus glennii sp. nov., and Bacillus saganii sp. nov. Isolated from the Vehicle Assembly Building at Kennedy Space Center where the Viking Spacecraft were Assembled.</title>
        <authorList>
            <person name="Seuylemezian A."/>
            <person name="Vaishampayan P."/>
        </authorList>
    </citation>
    <scope>NUCLEOTIDE SEQUENCE [LARGE SCALE GENOMIC DNA]</scope>
    <source>
        <strain evidence="8 9">V47-23a</strain>
    </source>
</reference>
<feature type="transmembrane region" description="Helical" evidence="5">
    <location>
        <begin position="70"/>
        <end position="88"/>
    </location>
</feature>
<dbReference type="GO" id="GO:0009425">
    <property type="term" value="C:bacterial-type flagellum basal body"/>
    <property type="evidence" value="ECO:0007669"/>
    <property type="project" value="UniProtKB-SubCell"/>
</dbReference>
<dbReference type="NCBIfam" id="TIGR03500">
    <property type="entry name" value="FliO_TIGR"/>
    <property type="match status" value="1"/>
</dbReference>
<feature type="compositionally biased region" description="Basic and acidic residues" evidence="6">
    <location>
        <begin position="40"/>
        <end position="52"/>
    </location>
</feature>
<name>A0A372LSY6_9BACI</name>
<dbReference type="Proteomes" id="UP000264541">
    <property type="component" value="Unassembled WGS sequence"/>
</dbReference>
<evidence type="ECO:0000256" key="3">
    <source>
        <dbReference type="ARBA" id="ARBA00022989"/>
    </source>
</evidence>
<dbReference type="InterPro" id="IPR022781">
    <property type="entry name" value="Flagellar_biosynth_FliO"/>
</dbReference>
<comment type="subcellular location">
    <subcellularLocation>
        <location evidence="5">Cell membrane</location>
    </subcellularLocation>
    <subcellularLocation>
        <location evidence="5">Bacterial flagellum basal body</location>
    </subcellularLocation>
</comment>
<evidence type="ECO:0000256" key="1">
    <source>
        <dbReference type="ARBA" id="ARBA00022475"/>
    </source>
</evidence>
<gene>
    <name evidence="8" type="primary">fliO</name>
    <name evidence="8" type="ORF">D0469_01955</name>
</gene>
<proteinExistence type="inferred from homology"/>
<dbReference type="EMBL" id="QVTE01000005">
    <property type="protein sequence ID" value="RFU71298.1"/>
    <property type="molecule type" value="Genomic_DNA"/>
</dbReference>
<evidence type="ECO:0000256" key="6">
    <source>
        <dbReference type="SAM" id="MobiDB-lite"/>
    </source>
</evidence>
<comment type="similarity">
    <text evidence="5">Belongs to the FliO/MopB family.</text>
</comment>
<dbReference type="GO" id="GO:0005886">
    <property type="term" value="C:plasma membrane"/>
    <property type="evidence" value="ECO:0007669"/>
    <property type="project" value="UniProtKB-SubCell"/>
</dbReference>
<keyword evidence="4 5" id="KW-0472">Membrane</keyword>
<accession>A0A372LSY6</accession>
<evidence type="ECO:0000256" key="2">
    <source>
        <dbReference type="ARBA" id="ARBA00022692"/>
    </source>
</evidence>
<keyword evidence="8" id="KW-0969">Cilium</keyword>
<feature type="chain" id="PRO_5016704049" description="Flagellar protein" evidence="7">
    <location>
        <begin position="28"/>
        <end position="216"/>
    </location>
</feature>
<comment type="caution">
    <text evidence="8">The sequence shown here is derived from an EMBL/GenBank/DDBJ whole genome shotgun (WGS) entry which is preliminary data.</text>
</comment>
<dbReference type="OrthoDB" id="2376965at2"/>
<sequence length="216" mass="24207">MYSIKKLLLIILVTAVSLHGMGNTAHAAQLDKSVKEWYKSPESDKEEKKGEETPSAPGAASSAGLTFWDFLRMIFATVFVVALLYFMLKFINKKSRAYQKANYIENLGGTSLGANRSIQLIKVGGRVLVVGVGENIQLLKEIADESDYNELIKEHNEKLERLVQPSDFITKLLQKKKHSESGDKGFSFELKKQLEELAGSRKKLKDELDNKGRGKE</sequence>
<feature type="region of interest" description="Disordered" evidence="6">
    <location>
        <begin position="40"/>
        <end position="60"/>
    </location>
</feature>
<dbReference type="GO" id="GO:0044781">
    <property type="term" value="P:bacterial-type flagellum organization"/>
    <property type="evidence" value="ECO:0007669"/>
    <property type="project" value="UniProtKB-UniRule"/>
</dbReference>
<keyword evidence="5" id="KW-0975">Bacterial flagellum</keyword>
<dbReference type="AlphaFoldDB" id="A0A372LSY6"/>
<dbReference type="Pfam" id="PF04347">
    <property type="entry name" value="FliO"/>
    <property type="match status" value="1"/>
</dbReference>
<feature type="signal peptide" evidence="7">
    <location>
        <begin position="1"/>
        <end position="27"/>
    </location>
</feature>
<keyword evidence="3 5" id="KW-1133">Transmembrane helix</keyword>
<keyword evidence="9" id="KW-1185">Reference proteome</keyword>
<keyword evidence="7" id="KW-0732">Signal</keyword>
<keyword evidence="8" id="KW-0282">Flagellum</keyword>
<evidence type="ECO:0000313" key="9">
    <source>
        <dbReference type="Proteomes" id="UP000264541"/>
    </source>
</evidence>
<evidence type="ECO:0000313" key="8">
    <source>
        <dbReference type="EMBL" id="RFU71298.1"/>
    </source>
</evidence>